<gene>
    <name evidence="3" type="ORF">SteCoe_21135</name>
</gene>
<dbReference type="AlphaFoldDB" id="A0A1R2BQC3"/>
<dbReference type="Pfam" id="PF06320">
    <property type="entry name" value="GCN5L1"/>
    <property type="match status" value="1"/>
</dbReference>
<keyword evidence="4" id="KW-1185">Reference proteome</keyword>
<evidence type="ECO:0000313" key="4">
    <source>
        <dbReference type="Proteomes" id="UP000187209"/>
    </source>
</evidence>
<evidence type="ECO:0000256" key="1">
    <source>
        <dbReference type="ARBA" id="ARBA00007133"/>
    </source>
</evidence>
<comment type="caution">
    <text evidence="3">The sequence shown here is derived from an EMBL/GenBank/DDBJ whole genome shotgun (WGS) entry which is preliminary data.</text>
</comment>
<dbReference type="GO" id="GO:0031083">
    <property type="term" value="C:BLOC-1 complex"/>
    <property type="evidence" value="ECO:0007669"/>
    <property type="project" value="InterPro"/>
</dbReference>
<protein>
    <recommendedName>
        <fullName evidence="2">Biogenesis of lysosome-related organelles complex 1 subunit 1</fullName>
    </recommendedName>
</protein>
<dbReference type="PANTHER" id="PTHR13073:SF0">
    <property type="entry name" value="BIOGENESIS OF LYSOSOME-RELATED ORGANELLES COMPLEX 1 SUBUNIT 1"/>
    <property type="match status" value="1"/>
</dbReference>
<dbReference type="GO" id="GO:0016197">
    <property type="term" value="P:endosomal transport"/>
    <property type="evidence" value="ECO:0007669"/>
    <property type="project" value="TreeGrafter"/>
</dbReference>
<dbReference type="OrthoDB" id="20018at2759"/>
<comment type="similarity">
    <text evidence="1">Belongs to the BLOC1S1 family.</text>
</comment>
<sequence>MFNELNQEYVQRRAELKILIGTAKKKLNESSTVLNNNITKSLNSQVEILHENQKKIDNQCKILKTESDKLTSQGQNWMKMYTNLNNSFKQLGDIVNWASVLEQEMSEVSSAVTKLVSK</sequence>
<organism evidence="3 4">
    <name type="scientific">Stentor coeruleus</name>
    <dbReference type="NCBI Taxonomy" id="5963"/>
    <lineage>
        <taxon>Eukaryota</taxon>
        <taxon>Sar</taxon>
        <taxon>Alveolata</taxon>
        <taxon>Ciliophora</taxon>
        <taxon>Postciliodesmatophora</taxon>
        <taxon>Heterotrichea</taxon>
        <taxon>Heterotrichida</taxon>
        <taxon>Stentoridae</taxon>
        <taxon>Stentor</taxon>
    </lineage>
</organism>
<dbReference type="InterPro" id="IPR009395">
    <property type="entry name" value="BLOC1S1"/>
</dbReference>
<reference evidence="3 4" key="1">
    <citation type="submission" date="2016-11" db="EMBL/GenBank/DDBJ databases">
        <title>The macronuclear genome of Stentor coeruleus: a giant cell with tiny introns.</title>
        <authorList>
            <person name="Slabodnick M."/>
            <person name="Ruby J.G."/>
            <person name="Reiff S.B."/>
            <person name="Swart E.C."/>
            <person name="Gosai S."/>
            <person name="Prabakaran S."/>
            <person name="Witkowska E."/>
            <person name="Larue G.E."/>
            <person name="Fisher S."/>
            <person name="Freeman R.M."/>
            <person name="Gunawardena J."/>
            <person name="Chu W."/>
            <person name="Stover N.A."/>
            <person name="Gregory B.D."/>
            <person name="Nowacki M."/>
            <person name="Derisi J."/>
            <person name="Roy S.W."/>
            <person name="Marshall W.F."/>
            <person name="Sood P."/>
        </authorList>
    </citation>
    <scope>NUCLEOTIDE SEQUENCE [LARGE SCALE GENOMIC DNA]</scope>
    <source>
        <strain evidence="3">WM001</strain>
    </source>
</reference>
<dbReference type="EMBL" id="MPUH01000495">
    <property type="protein sequence ID" value="OMJ78961.1"/>
    <property type="molecule type" value="Genomic_DNA"/>
</dbReference>
<dbReference type="PANTHER" id="PTHR13073">
    <property type="entry name" value="BLOC-1 COMPLEX SUBUNIT 1"/>
    <property type="match status" value="1"/>
</dbReference>
<evidence type="ECO:0000256" key="2">
    <source>
        <dbReference type="ARBA" id="ARBA00019577"/>
    </source>
</evidence>
<proteinExistence type="inferred from homology"/>
<evidence type="ECO:0000313" key="3">
    <source>
        <dbReference type="EMBL" id="OMJ78961.1"/>
    </source>
</evidence>
<accession>A0A1R2BQC3</accession>
<name>A0A1R2BQC3_9CILI</name>
<dbReference type="Proteomes" id="UP000187209">
    <property type="component" value="Unassembled WGS sequence"/>
</dbReference>